<keyword evidence="2" id="KW-1185">Reference proteome</keyword>
<accession>A0ABQ9MM71</accession>
<protein>
    <recommendedName>
        <fullName evidence="3">Senescence domain-containing protein</fullName>
    </recommendedName>
</protein>
<dbReference type="Proteomes" id="UP001174677">
    <property type="component" value="Chromosome 5"/>
</dbReference>
<organism evidence="1 2">
    <name type="scientific">Hevea brasiliensis</name>
    <name type="common">Para rubber tree</name>
    <name type="synonym">Siphonia brasiliensis</name>
    <dbReference type="NCBI Taxonomy" id="3981"/>
    <lineage>
        <taxon>Eukaryota</taxon>
        <taxon>Viridiplantae</taxon>
        <taxon>Streptophyta</taxon>
        <taxon>Embryophyta</taxon>
        <taxon>Tracheophyta</taxon>
        <taxon>Spermatophyta</taxon>
        <taxon>Magnoliopsida</taxon>
        <taxon>eudicotyledons</taxon>
        <taxon>Gunneridae</taxon>
        <taxon>Pentapetalae</taxon>
        <taxon>rosids</taxon>
        <taxon>fabids</taxon>
        <taxon>Malpighiales</taxon>
        <taxon>Euphorbiaceae</taxon>
        <taxon>Crotonoideae</taxon>
        <taxon>Micrandreae</taxon>
        <taxon>Hevea</taxon>
    </lineage>
</organism>
<dbReference type="EMBL" id="JARPOI010000005">
    <property type="protein sequence ID" value="KAJ9179948.1"/>
    <property type="molecule type" value="Genomic_DNA"/>
</dbReference>
<name>A0ABQ9MM71_HEVBR</name>
<evidence type="ECO:0000313" key="1">
    <source>
        <dbReference type="EMBL" id="KAJ9179948.1"/>
    </source>
</evidence>
<proteinExistence type="predicted"/>
<reference evidence="1" key="1">
    <citation type="journal article" date="2023" name="Plant Biotechnol. J.">
        <title>Chromosome-level wild Hevea brasiliensis genome provides new tools for genomic-assisted breeding and valuable loci to elevate rubber yield.</title>
        <authorList>
            <person name="Cheng H."/>
            <person name="Song X."/>
            <person name="Hu Y."/>
            <person name="Wu T."/>
            <person name="Yang Q."/>
            <person name="An Z."/>
            <person name="Feng S."/>
            <person name="Deng Z."/>
            <person name="Wu W."/>
            <person name="Zeng X."/>
            <person name="Tu M."/>
            <person name="Wang X."/>
            <person name="Huang H."/>
        </authorList>
    </citation>
    <scope>NUCLEOTIDE SEQUENCE</scope>
    <source>
        <strain evidence="1">MT/VB/25A 57/8</strain>
    </source>
</reference>
<gene>
    <name evidence="1" type="ORF">P3X46_008258</name>
</gene>
<dbReference type="PANTHER" id="PTHR33825:SF14">
    <property type="entry name" value="CHITINASE-LIKE PROTEIN"/>
    <property type="match status" value="1"/>
</dbReference>
<evidence type="ECO:0000313" key="2">
    <source>
        <dbReference type="Proteomes" id="UP001174677"/>
    </source>
</evidence>
<dbReference type="PANTHER" id="PTHR33825">
    <property type="entry name" value="CHITINASE-LIKE PROTEIN"/>
    <property type="match status" value="1"/>
</dbReference>
<sequence length="121" mass="13043">MVFLDPIKGRHSEIVTYQTGEGGGKLESHEIADGVNKSAQAVQAAESGIRQIGILAHQHTISMIQEKDSLPISSLQPVVAGAAKKTSHAVGQTTKTFMNIISRGEFSSENEENDEIERVDI</sequence>
<evidence type="ECO:0008006" key="3">
    <source>
        <dbReference type="Google" id="ProtNLM"/>
    </source>
</evidence>
<comment type="caution">
    <text evidence="1">The sequence shown here is derived from an EMBL/GenBank/DDBJ whole genome shotgun (WGS) entry which is preliminary data.</text>
</comment>